<dbReference type="EMBL" id="JAYJLD010000061">
    <property type="protein sequence ID" value="MEB3103950.1"/>
    <property type="molecule type" value="Genomic_DNA"/>
</dbReference>
<accession>A0ABU5ZR08</accession>
<evidence type="ECO:0000313" key="2">
    <source>
        <dbReference type="EMBL" id="MEB3103950.1"/>
    </source>
</evidence>
<dbReference type="RefSeq" id="WP_371756075.1">
    <property type="nucleotide sequence ID" value="NZ_JAYJLD010000061.1"/>
</dbReference>
<evidence type="ECO:0000313" key="3">
    <source>
        <dbReference type="Proteomes" id="UP001310386"/>
    </source>
</evidence>
<proteinExistence type="predicted"/>
<keyword evidence="3" id="KW-1185">Reference proteome</keyword>
<reference evidence="2" key="1">
    <citation type="submission" date="2023-12" db="EMBL/GenBank/DDBJ databases">
        <title>Fervidustalea candida gen. nov., sp. nov., a novel member of the family Paenibacillaceae isolated from a geothermal area.</title>
        <authorList>
            <person name="Li W.-J."/>
            <person name="Jiao J.-Y."/>
            <person name="Chen Y."/>
        </authorList>
    </citation>
    <scope>NUCLEOTIDE SEQUENCE</scope>
    <source>
        <strain evidence="2">SYSU GA230002</strain>
    </source>
</reference>
<keyword evidence="1" id="KW-0472">Membrane</keyword>
<dbReference type="Proteomes" id="UP001310386">
    <property type="component" value="Unassembled WGS sequence"/>
</dbReference>
<keyword evidence="1" id="KW-1133">Transmembrane helix</keyword>
<dbReference type="PROSITE" id="PS51257">
    <property type="entry name" value="PROKAR_LIPOPROTEIN"/>
    <property type="match status" value="1"/>
</dbReference>
<feature type="transmembrane region" description="Helical" evidence="1">
    <location>
        <begin position="12"/>
        <end position="30"/>
    </location>
</feature>
<evidence type="ECO:0000256" key="1">
    <source>
        <dbReference type="SAM" id="Phobius"/>
    </source>
</evidence>
<name>A0ABU5ZR08_9BACL</name>
<sequence length="40" mass="4084">MKMANPAPVGNLSFGLSCLVIGALFAGWFGPMNSGNMPGQ</sequence>
<keyword evidence="1" id="KW-0812">Transmembrane</keyword>
<organism evidence="2 3">
    <name type="scientific">Ferviditalea candida</name>
    <dbReference type="NCBI Taxonomy" id="3108399"/>
    <lineage>
        <taxon>Bacteria</taxon>
        <taxon>Bacillati</taxon>
        <taxon>Bacillota</taxon>
        <taxon>Bacilli</taxon>
        <taxon>Bacillales</taxon>
        <taxon>Paenibacillaceae</taxon>
        <taxon>Ferviditalea</taxon>
    </lineage>
</organism>
<gene>
    <name evidence="2" type="ORF">VF724_20260</name>
</gene>
<comment type="caution">
    <text evidence="2">The sequence shown here is derived from an EMBL/GenBank/DDBJ whole genome shotgun (WGS) entry which is preliminary data.</text>
</comment>
<protein>
    <submittedName>
        <fullName evidence="2">Uncharacterized protein</fullName>
    </submittedName>
</protein>